<keyword evidence="3" id="KW-1185">Reference proteome</keyword>
<dbReference type="OrthoDB" id="3922633at2759"/>
<feature type="region of interest" description="Disordered" evidence="1">
    <location>
        <begin position="956"/>
        <end position="980"/>
    </location>
</feature>
<feature type="compositionally biased region" description="Basic and acidic residues" evidence="1">
    <location>
        <begin position="693"/>
        <end position="704"/>
    </location>
</feature>
<dbReference type="STRING" id="1043004.A0A074W8Z3"/>
<feature type="compositionally biased region" description="Polar residues" evidence="1">
    <location>
        <begin position="180"/>
        <end position="190"/>
    </location>
</feature>
<sequence>MALLSRQRSLDGRTSRSSTTSVQYKALGPQASQGSTEILNAAAPGVLSMLKTSTDVGDVGEFSHNTGRLPAALRPPHQRRNHPSRLSNSSNQSAYTYHTNHSRVPSHGSRKASNAHNPQGWDAISAMSGGTGNGTGGRHGSMVSLQTLATMPPYEHRAPSMTRGPPISSPYGPPYIQDGRSYSLTQSQHAPSLKPAKSVTSLRSQRGPQFQPPRPPFAYPPRHKRTGFRTPSPALSDYTGGTYQASYNQSHPFEHDSKLLNDHPPTYFAPTDPAYYSHLAQPQESYQGPASGRSYGPAPGRGMHRPNLPTYNGDHPYVVPPGPRYTNQQPPMMPPSTQHNYQEPNYYGQYGPVIHALPSLGYGSAARVGTPRMDTTPSFSRQESSSPLSLNPPTPRDATAPQATIDPTLGQPTLSELPEEHSEYKSVQSYLRYTEQSTMYELDASQPAAIELEANTPTARRTGLVQRIRNLLEDRAASQEHLPSGQGQSQQDVSKLVVPQPFQNLKQEPAELSASKRSSMHEPVELDVPARITRQLIQANTAPSSSEQNTTTSLVPEETVKAKKEQGVEERLLGSSRGNSEKTTSSDRPGHGLFLNYSDNQISGSPSEPNNAGSGVQIVLSEPLSSSNTTDQLATKDGDRTRQSDGDFQSGGVSPLRADERVARDSVVSPMATQTLQITTIQEQPNILGPQSRSREAPLSDRLSRQTFDTSEMTSGISLPTGPCQTLDASPSSNHITDVAIKFSIPRSSDHGKAQLVNLSNLSDTPVRTSMELKKTRSAKDNSLQSASLSSVEKVAPLRIRRMESFLPVATGPEGTDLSSFIRRSFPRKRSMWTTTQPDPNRSSTDSTTDLGTAMFKVRPGYLPDLNEDSKEDISTRNTKSSYTGLRLSNTPSLRLKPSRDAIRRSEDIPQQSYLSPRPPRMSLSELREIPSLNFSRMDLFDKLNEELETHISRSSKSLAGVKGERRSGPRRSLLLHPASTDQIRERYTSSFSDPEDSELLEDSITGALDTQSPLQILPEKKQNEADIVSTKSFAPSVRPISTQQMLGMASEVNRLPVPSVTALSERLSTLLPTIKHLHIDCAPVDQTAVNDAIDRIHHLGQSEGEAGQLLRSSTGLHQLAAIADNIATNGTHDSAFLEVQKSGRLMKELPPLPEDTEKYSLSDSGLDRNTTLITEGLTSNSELEPPKPALLRGKSLSVIKSKEEDFNPGVASRHSLVISGQNLRPWNHDENYPWCGNSPGIKIDFHTPVLRRHSSPPKLVHTKSRDSVKTKNGSEETLDPNSTLPSSPMVSHSDTITPTVLTLHDRKSSKKSLIGSLSRRIGLSTRAQSGIICREGALAGRASPGDRYPSTSLQSPHGNIEDVRSFFSDSTEEEHDGEQRSSFRKQITSFRDKSSKVPTGHVSTAYSQSLDTHRGRSLDQYGRPSNARTNGSLFDDRFTEPVAPQNYDGMAGMGRVEFRVKRVAERLRHIWLKGGEIIRSLSQRSRHTERQHRERDTESDNWLADSLYSRD</sequence>
<feature type="compositionally biased region" description="Basic and acidic residues" evidence="1">
    <location>
        <begin position="634"/>
        <end position="645"/>
    </location>
</feature>
<evidence type="ECO:0000313" key="2">
    <source>
        <dbReference type="EMBL" id="KEQ69368.1"/>
    </source>
</evidence>
<dbReference type="EMBL" id="KL584722">
    <property type="protein sequence ID" value="KEQ69368.1"/>
    <property type="molecule type" value="Genomic_DNA"/>
</dbReference>
<feature type="compositionally biased region" description="Polar residues" evidence="1">
    <location>
        <begin position="1280"/>
        <end position="1295"/>
    </location>
</feature>
<name>A0A074W8Z3_9PEZI</name>
<proteinExistence type="predicted"/>
<feature type="compositionally biased region" description="Polar residues" evidence="1">
    <location>
        <begin position="84"/>
        <end position="103"/>
    </location>
</feature>
<feature type="region of interest" description="Disordered" evidence="1">
    <location>
        <begin position="155"/>
        <end position="310"/>
    </location>
</feature>
<reference evidence="2 3" key="1">
    <citation type="journal article" date="2014" name="BMC Genomics">
        <title>Genome sequencing of four Aureobasidium pullulans varieties: biotechnological potential, stress tolerance, and description of new species.</title>
        <authorList>
            <person name="Gostin Ar C."/>
            <person name="Ohm R.A."/>
            <person name="Kogej T."/>
            <person name="Sonjak S."/>
            <person name="Turk M."/>
            <person name="Zajc J."/>
            <person name="Zalar P."/>
            <person name="Grube M."/>
            <person name="Sun H."/>
            <person name="Han J."/>
            <person name="Sharma A."/>
            <person name="Chiniquy J."/>
            <person name="Ngan C.Y."/>
            <person name="Lipzen A."/>
            <person name="Barry K."/>
            <person name="Grigoriev I.V."/>
            <person name="Gunde-Cimerman N."/>
        </authorList>
    </citation>
    <scope>NUCLEOTIDE SEQUENCE [LARGE SCALE GENOMIC DNA]</scope>
    <source>
        <strain evidence="2 3">CBS 147.97</strain>
    </source>
</reference>
<dbReference type="HOGENOM" id="CLU_252253_0_0_1"/>
<feature type="compositionally biased region" description="Polar residues" evidence="1">
    <location>
        <begin position="539"/>
        <end position="554"/>
    </location>
</feature>
<feature type="compositionally biased region" description="Polar residues" evidence="1">
    <location>
        <begin position="373"/>
        <end position="383"/>
    </location>
</feature>
<dbReference type="GeneID" id="25417564"/>
<dbReference type="RefSeq" id="XP_013423572.1">
    <property type="nucleotide sequence ID" value="XM_013568118.1"/>
</dbReference>
<feature type="compositionally biased region" description="Polar residues" evidence="1">
    <location>
        <begin position="832"/>
        <end position="851"/>
    </location>
</feature>
<feature type="compositionally biased region" description="Polar residues" evidence="1">
    <location>
        <begin position="876"/>
        <end position="893"/>
    </location>
</feature>
<dbReference type="Proteomes" id="UP000027730">
    <property type="component" value="Unassembled WGS sequence"/>
</dbReference>
<feature type="compositionally biased region" description="Polar residues" evidence="1">
    <location>
        <begin position="1402"/>
        <end position="1411"/>
    </location>
</feature>
<feature type="compositionally biased region" description="Basic and acidic residues" evidence="1">
    <location>
        <begin position="252"/>
        <end position="261"/>
    </location>
</feature>
<feature type="compositionally biased region" description="Basic and acidic residues" evidence="1">
    <location>
        <begin position="898"/>
        <end position="908"/>
    </location>
</feature>
<feature type="compositionally biased region" description="Polar residues" evidence="1">
    <location>
        <begin position="623"/>
        <end position="633"/>
    </location>
</feature>
<feature type="region of interest" description="Disordered" evidence="1">
    <location>
        <begin position="367"/>
        <end position="423"/>
    </location>
</feature>
<accession>A0A074W8Z3</accession>
<feature type="region of interest" description="Disordered" evidence="1">
    <location>
        <begin position="59"/>
        <end position="141"/>
    </location>
</feature>
<feature type="compositionally biased region" description="Pro residues" evidence="1">
    <location>
        <begin position="210"/>
        <end position="219"/>
    </location>
</feature>
<feature type="compositionally biased region" description="Polar residues" evidence="1">
    <location>
        <begin position="705"/>
        <end position="731"/>
    </location>
</feature>
<feature type="region of interest" description="Disordered" evidence="1">
    <location>
        <begin position="1341"/>
        <end position="1441"/>
    </location>
</feature>
<evidence type="ECO:0000313" key="3">
    <source>
        <dbReference type="Proteomes" id="UP000027730"/>
    </source>
</evidence>
<feature type="region of interest" description="Disordered" evidence="1">
    <location>
        <begin position="1"/>
        <end position="33"/>
    </location>
</feature>
<evidence type="ECO:0000256" key="1">
    <source>
        <dbReference type="SAM" id="MobiDB-lite"/>
    </source>
</evidence>
<feature type="compositionally biased region" description="Basic and acidic residues" evidence="1">
    <location>
        <begin position="1264"/>
        <end position="1275"/>
    </location>
</feature>
<feature type="region of interest" description="Disordered" evidence="1">
    <location>
        <begin position="539"/>
        <end position="731"/>
    </location>
</feature>
<gene>
    <name evidence="2" type="ORF">M436DRAFT_85655</name>
</gene>
<feature type="compositionally biased region" description="Polar residues" evidence="1">
    <location>
        <begin position="239"/>
        <end position="251"/>
    </location>
</feature>
<feature type="region of interest" description="Disordered" evidence="1">
    <location>
        <begin position="829"/>
        <end position="921"/>
    </location>
</feature>
<feature type="compositionally biased region" description="Gly residues" evidence="1">
    <location>
        <begin position="129"/>
        <end position="139"/>
    </location>
</feature>
<feature type="compositionally biased region" description="Polar residues" evidence="1">
    <location>
        <begin position="597"/>
        <end position="614"/>
    </location>
</feature>
<organism evidence="2 3">
    <name type="scientific">Aureobasidium namibiae CBS 147.97</name>
    <dbReference type="NCBI Taxonomy" id="1043004"/>
    <lineage>
        <taxon>Eukaryota</taxon>
        <taxon>Fungi</taxon>
        <taxon>Dikarya</taxon>
        <taxon>Ascomycota</taxon>
        <taxon>Pezizomycotina</taxon>
        <taxon>Dothideomycetes</taxon>
        <taxon>Dothideomycetidae</taxon>
        <taxon>Dothideales</taxon>
        <taxon>Saccotheciaceae</taxon>
        <taxon>Aureobasidium</taxon>
    </lineage>
</organism>
<feature type="compositionally biased region" description="Low complexity" evidence="1">
    <location>
        <begin position="673"/>
        <end position="684"/>
    </location>
</feature>
<protein>
    <submittedName>
        <fullName evidence="2">Uncharacterized protein</fullName>
    </submittedName>
</protein>
<feature type="region of interest" description="Disordered" evidence="1">
    <location>
        <begin position="1253"/>
        <end position="1295"/>
    </location>
</feature>
<feature type="compositionally biased region" description="Basic and acidic residues" evidence="1">
    <location>
        <begin position="558"/>
        <end position="572"/>
    </location>
</feature>